<dbReference type="EMBL" id="SLUP01000011">
    <property type="protein sequence ID" value="TCL62870.1"/>
    <property type="molecule type" value="Genomic_DNA"/>
</dbReference>
<proteinExistence type="predicted"/>
<protein>
    <submittedName>
        <fullName evidence="2">Uncharacterized protein</fullName>
    </submittedName>
</protein>
<dbReference type="AlphaFoldDB" id="A0A4R1RB77"/>
<sequence>MKRTLLFLSVLFLALNSFAQTSACGSIVNDTFDTAGAIPSEWTEYNTSGQVTVDNGQLKLDYSTDKPAVYRTFSSVTDNFSYAFDMSSTRNYVNCNMSLISSTGKYLASFTFALSSNTNIQYASTMDAGIPSGYTGALIPSTYTTNTLYSLSANVNFTTQKVDFYNNGTLMAAEIPFLETALDVAKIDIQLNYMYNNEGRFFFDNISLFSLRESFGTIKWCECWTNIVSFRYSRR</sequence>
<dbReference type="Proteomes" id="UP000295455">
    <property type="component" value="Unassembled WGS sequence"/>
</dbReference>
<accession>A0A4R1RB77</accession>
<keyword evidence="3" id="KW-1185">Reference proteome</keyword>
<feature type="chain" id="PRO_5020564580" evidence="1">
    <location>
        <begin position="20"/>
        <end position="235"/>
    </location>
</feature>
<organism evidence="2 3">
    <name type="scientific">Mariniflexile fucanivorans</name>
    <dbReference type="NCBI Taxonomy" id="264023"/>
    <lineage>
        <taxon>Bacteria</taxon>
        <taxon>Pseudomonadati</taxon>
        <taxon>Bacteroidota</taxon>
        <taxon>Flavobacteriia</taxon>
        <taxon>Flavobacteriales</taxon>
        <taxon>Flavobacteriaceae</taxon>
        <taxon>Mariniflexile</taxon>
    </lineage>
</organism>
<keyword evidence="1" id="KW-0732">Signal</keyword>
<evidence type="ECO:0000313" key="2">
    <source>
        <dbReference type="EMBL" id="TCL62870.1"/>
    </source>
</evidence>
<gene>
    <name evidence="2" type="ORF">EV196_11166</name>
</gene>
<dbReference type="RefSeq" id="WP_132219303.1">
    <property type="nucleotide sequence ID" value="NZ_OX156936.1"/>
</dbReference>
<reference evidence="2 3" key="1">
    <citation type="submission" date="2019-03" db="EMBL/GenBank/DDBJ databases">
        <title>Genomic Encyclopedia of Type Strains, Phase IV (KMG-IV): sequencing the most valuable type-strain genomes for metagenomic binning, comparative biology and taxonomic classification.</title>
        <authorList>
            <person name="Goeker M."/>
        </authorList>
    </citation>
    <scope>NUCLEOTIDE SEQUENCE [LARGE SCALE GENOMIC DNA]</scope>
    <source>
        <strain evidence="2 3">DSM 18792</strain>
    </source>
</reference>
<comment type="caution">
    <text evidence="2">The sequence shown here is derived from an EMBL/GenBank/DDBJ whole genome shotgun (WGS) entry which is preliminary data.</text>
</comment>
<evidence type="ECO:0000256" key="1">
    <source>
        <dbReference type="SAM" id="SignalP"/>
    </source>
</evidence>
<feature type="signal peptide" evidence="1">
    <location>
        <begin position="1"/>
        <end position="19"/>
    </location>
</feature>
<name>A0A4R1RB77_9FLAO</name>
<evidence type="ECO:0000313" key="3">
    <source>
        <dbReference type="Proteomes" id="UP000295455"/>
    </source>
</evidence>